<dbReference type="PANTHER" id="PTHR47245:SF1">
    <property type="entry name" value="FOLDASE PROTEIN PRSA"/>
    <property type="match status" value="1"/>
</dbReference>
<accession>A0A1I1D503</accession>
<dbReference type="Proteomes" id="UP000240042">
    <property type="component" value="Unassembled WGS sequence"/>
</dbReference>
<dbReference type="STRING" id="34097.SAMN02745150_00319"/>
<feature type="domain" description="PpiC" evidence="6">
    <location>
        <begin position="133"/>
        <end position="250"/>
    </location>
</feature>
<keyword evidence="5" id="KW-0413">Isomerase</keyword>
<dbReference type="InterPro" id="IPR027304">
    <property type="entry name" value="Trigger_fact/SurA_dom_sf"/>
</dbReference>
<keyword evidence="8" id="KW-1185">Reference proteome</keyword>
<keyword evidence="3" id="KW-0732">Signal</keyword>
<evidence type="ECO:0000256" key="3">
    <source>
        <dbReference type="ARBA" id="ARBA00022729"/>
    </source>
</evidence>
<dbReference type="PANTHER" id="PTHR47245">
    <property type="entry name" value="PEPTIDYLPROLYL ISOMERASE"/>
    <property type="match status" value="1"/>
</dbReference>
<keyword evidence="4" id="KW-0697">Rotamase</keyword>
<dbReference type="GO" id="GO:0003755">
    <property type="term" value="F:peptidyl-prolyl cis-trans isomerase activity"/>
    <property type="evidence" value="ECO:0007669"/>
    <property type="project" value="UniProtKB-KW"/>
</dbReference>
<dbReference type="AlphaFoldDB" id="A0A1I1D503"/>
<dbReference type="Gene3D" id="1.10.4030.10">
    <property type="entry name" value="Porin chaperone SurA, peptide-binding domain"/>
    <property type="match status" value="1"/>
</dbReference>
<dbReference type="EC" id="5.2.1.8" evidence="2"/>
<proteinExistence type="predicted"/>
<dbReference type="InterPro" id="IPR000297">
    <property type="entry name" value="PPIase_PpiC"/>
</dbReference>
<dbReference type="Pfam" id="PF13624">
    <property type="entry name" value="SurA_N_3"/>
    <property type="match status" value="1"/>
</dbReference>
<evidence type="ECO:0000256" key="5">
    <source>
        <dbReference type="ARBA" id="ARBA00023235"/>
    </source>
</evidence>
<dbReference type="SUPFAM" id="SSF109998">
    <property type="entry name" value="Triger factor/SurA peptide-binding domain-like"/>
    <property type="match status" value="1"/>
</dbReference>
<name>A0A1I1D503_BREAD</name>
<reference evidence="8" key="1">
    <citation type="submission" date="2016-10" db="EMBL/GenBank/DDBJ databases">
        <authorList>
            <person name="Varghese N."/>
            <person name="Submissions S."/>
        </authorList>
    </citation>
    <scope>NUCLEOTIDE SEQUENCE [LARGE SCALE GENOMIC DNA]</scope>
    <source>
        <strain evidence="8">ATCC 43811</strain>
    </source>
</reference>
<dbReference type="InterPro" id="IPR046357">
    <property type="entry name" value="PPIase_dom_sf"/>
</dbReference>
<dbReference type="EMBL" id="FOKY01000001">
    <property type="protein sequence ID" value="SFB69995.1"/>
    <property type="molecule type" value="Genomic_DNA"/>
</dbReference>
<evidence type="ECO:0000259" key="6">
    <source>
        <dbReference type="Pfam" id="PF13145"/>
    </source>
</evidence>
<gene>
    <name evidence="7" type="ORF">SAMN02745150_00319</name>
</gene>
<organism evidence="7 8">
    <name type="scientific">Brevinema andersonii</name>
    <dbReference type="NCBI Taxonomy" id="34097"/>
    <lineage>
        <taxon>Bacteria</taxon>
        <taxon>Pseudomonadati</taxon>
        <taxon>Spirochaetota</taxon>
        <taxon>Spirochaetia</taxon>
        <taxon>Brevinematales</taxon>
        <taxon>Brevinemataceae</taxon>
        <taxon>Brevinema</taxon>
    </lineage>
</organism>
<dbReference type="Gene3D" id="3.10.50.40">
    <property type="match status" value="1"/>
</dbReference>
<dbReference type="Pfam" id="PF13145">
    <property type="entry name" value="Rotamase_2"/>
    <property type="match status" value="1"/>
</dbReference>
<protein>
    <recommendedName>
        <fullName evidence="2">peptidylprolyl isomerase</fullName>
        <ecNumber evidence="2">5.2.1.8</ecNumber>
    </recommendedName>
</protein>
<dbReference type="InterPro" id="IPR050245">
    <property type="entry name" value="PrsA_foldase"/>
</dbReference>
<dbReference type="OrthoDB" id="14196at2"/>
<sequence length="291" mass="32836">MKNTIFAKVNGTPVKGEDILRGVKRLLAEYEGTDSFVLTPNDDNQAFLYAEALQKLIERQALLKMAALEGIEADEEEVNRSLFELRDNCQDDAEWEALLHDMRLEDHQLREELLRDLTIDNLLFSRLQHVEEPDDEAAEAFYHRNKESMTLPEIFSFVEVEAPSQEKLQDAALALNAQETAAILNEAERLGFRCSLSDDIPKHKLPDPLQSVLSDLEPGKIGSLPTDDGTIVLIKLLSKIPSKTLSFEDVLPGLKEYLAVMQQKALMDALVEEALEKCDVVYLNTELLKDL</sequence>
<dbReference type="RefSeq" id="WP_092317683.1">
    <property type="nucleotide sequence ID" value="NZ_FOKY01000001.1"/>
</dbReference>
<evidence type="ECO:0000256" key="2">
    <source>
        <dbReference type="ARBA" id="ARBA00013194"/>
    </source>
</evidence>
<evidence type="ECO:0000313" key="8">
    <source>
        <dbReference type="Proteomes" id="UP000240042"/>
    </source>
</evidence>
<evidence type="ECO:0000313" key="7">
    <source>
        <dbReference type="EMBL" id="SFB69995.1"/>
    </source>
</evidence>
<comment type="catalytic activity">
    <reaction evidence="1">
        <text>[protein]-peptidylproline (omega=180) = [protein]-peptidylproline (omega=0)</text>
        <dbReference type="Rhea" id="RHEA:16237"/>
        <dbReference type="Rhea" id="RHEA-COMP:10747"/>
        <dbReference type="Rhea" id="RHEA-COMP:10748"/>
        <dbReference type="ChEBI" id="CHEBI:83833"/>
        <dbReference type="ChEBI" id="CHEBI:83834"/>
        <dbReference type="EC" id="5.2.1.8"/>
    </reaction>
</comment>
<evidence type="ECO:0000256" key="1">
    <source>
        <dbReference type="ARBA" id="ARBA00000971"/>
    </source>
</evidence>
<evidence type="ECO:0000256" key="4">
    <source>
        <dbReference type="ARBA" id="ARBA00023110"/>
    </source>
</evidence>